<evidence type="ECO:0000313" key="4">
    <source>
        <dbReference type="EMBL" id="MCT2586470.1"/>
    </source>
</evidence>
<feature type="compositionally biased region" description="Low complexity" evidence="1">
    <location>
        <begin position="181"/>
        <end position="217"/>
    </location>
</feature>
<dbReference type="Pfam" id="PF03703">
    <property type="entry name" value="bPH_2"/>
    <property type="match status" value="2"/>
</dbReference>
<organism evidence="4 5">
    <name type="scientific">Actinophytocola gossypii</name>
    <dbReference type="NCBI Taxonomy" id="2812003"/>
    <lineage>
        <taxon>Bacteria</taxon>
        <taxon>Bacillati</taxon>
        <taxon>Actinomycetota</taxon>
        <taxon>Actinomycetes</taxon>
        <taxon>Pseudonocardiales</taxon>
        <taxon>Pseudonocardiaceae</taxon>
    </lineage>
</organism>
<evidence type="ECO:0000256" key="2">
    <source>
        <dbReference type="SAM" id="Phobius"/>
    </source>
</evidence>
<feature type="transmembrane region" description="Helical" evidence="2">
    <location>
        <begin position="445"/>
        <end position="462"/>
    </location>
</feature>
<dbReference type="InterPro" id="IPR005182">
    <property type="entry name" value="YdbS-like_PH"/>
</dbReference>
<dbReference type="RefSeq" id="WP_260194300.1">
    <property type="nucleotide sequence ID" value="NZ_JAFFZE010000019.1"/>
</dbReference>
<evidence type="ECO:0000259" key="3">
    <source>
        <dbReference type="Pfam" id="PF03703"/>
    </source>
</evidence>
<feature type="transmembrane region" description="Helical" evidence="2">
    <location>
        <begin position="468"/>
        <end position="486"/>
    </location>
</feature>
<protein>
    <submittedName>
        <fullName evidence="4">PH domain-containing protein</fullName>
    </submittedName>
</protein>
<feature type="region of interest" description="Disordered" evidence="1">
    <location>
        <begin position="1"/>
        <end position="36"/>
    </location>
</feature>
<reference evidence="4 5" key="1">
    <citation type="submission" date="2021-02" db="EMBL/GenBank/DDBJ databases">
        <title>Actinophytocola xerophila sp. nov., isolated from soil of cotton cropping field.</title>
        <authorList>
            <person name="Huang R."/>
            <person name="Chen X."/>
            <person name="Ge X."/>
            <person name="Liu W."/>
        </authorList>
    </citation>
    <scope>NUCLEOTIDE SEQUENCE [LARGE SCALE GENOMIC DNA]</scope>
    <source>
        <strain evidence="4 5">S1-96</strain>
    </source>
</reference>
<feature type="domain" description="YdbS-like PH" evidence="3">
    <location>
        <begin position="502"/>
        <end position="552"/>
    </location>
</feature>
<feature type="transmembrane region" description="Helical" evidence="2">
    <location>
        <begin position="78"/>
        <end position="100"/>
    </location>
</feature>
<feature type="transmembrane region" description="Helical" evidence="2">
    <location>
        <begin position="303"/>
        <end position="331"/>
    </location>
</feature>
<keyword evidence="2" id="KW-1133">Transmembrane helix</keyword>
<name>A0ABT2JF20_9PSEU</name>
<proteinExistence type="predicted"/>
<feature type="transmembrane region" description="Helical" evidence="2">
    <location>
        <begin position="52"/>
        <end position="72"/>
    </location>
</feature>
<feature type="compositionally biased region" description="Basic and acidic residues" evidence="1">
    <location>
        <begin position="1"/>
        <end position="14"/>
    </location>
</feature>
<comment type="caution">
    <text evidence="4">The sequence shown here is derived from an EMBL/GenBank/DDBJ whole genome shotgun (WGS) entry which is preliminary data.</text>
</comment>
<evidence type="ECO:0000256" key="1">
    <source>
        <dbReference type="SAM" id="MobiDB-lite"/>
    </source>
</evidence>
<sequence length="586" mass="60773">MSAGTDEHRGRGGDEPATPPPTFPNGDEAATGRSEQSARWERLDARVIWVDLVRVLLSLVPMVVTPVVFGGVVDGSVLWPVAVVGAVGVVGAVADVLRWLKTRYRITGERVEVRSGLLVRSHRSVRRDRIRSVDTTARLRHRLAGLRVVAVRAGDRTGGSASLRLDAVSAATAARLQDELPTGAGTATGTTAEPTGAEAGGAAKPEPAGAGTATGTTSGAGGAEAGLRAKPEPTGVGTTTRTVPGAGGDGVLATFRWAWVPYNAFTVWAFLTAAGLGWGAYWFGSTVGVDLAGVVAGLADWGALGTGWTVVVAVLAAGVVGVIGVGTAFVVEHWGFRLVRADGPRGTVLRTSHGLFRTRRVDRDDARLRGVELREPLPWRWSTATETSVVSTGLTANSWTTGASTILPKAPMADARRVAGAVLRDDRPLATPLRAHPPAALRRRLGWAVLVSGLLTGGLWWFAPGSWWLAGVGVVPVALGLAVLAYRSLGHALVGQHLVTSHGLNRTTVVLRRGAVIGVAFRQSVLQRRLGLVTLRTTTAAGAGVYPAPDLLVADGVALADATVPGLLTPYRGEMPVSSSTVGSAA</sequence>
<dbReference type="Proteomes" id="UP001156441">
    <property type="component" value="Unassembled WGS sequence"/>
</dbReference>
<feature type="region of interest" description="Disordered" evidence="1">
    <location>
        <begin position="178"/>
        <end position="243"/>
    </location>
</feature>
<feature type="transmembrane region" description="Helical" evidence="2">
    <location>
        <begin position="262"/>
        <end position="283"/>
    </location>
</feature>
<evidence type="ECO:0000313" key="5">
    <source>
        <dbReference type="Proteomes" id="UP001156441"/>
    </source>
</evidence>
<accession>A0ABT2JF20</accession>
<dbReference type="PANTHER" id="PTHR34473:SF3">
    <property type="entry name" value="TRANSMEMBRANE PROTEIN-RELATED"/>
    <property type="match status" value="1"/>
</dbReference>
<keyword evidence="2" id="KW-0812">Transmembrane</keyword>
<dbReference type="EMBL" id="JAFFZE010000019">
    <property type="protein sequence ID" value="MCT2586470.1"/>
    <property type="molecule type" value="Genomic_DNA"/>
</dbReference>
<keyword evidence="5" id="KW-1185">Reference proteome</keyword>
<feature type="compositionally biased region" description="Low complexity" evidence="1">
    <location>
        <begin position="233"/>
        <end position="243"/>
    </location>
</feature>
<gene>
    <name evidence="4" type="ORF">JT362_25430</name>
</gene>
<dbReference type="PANTHER" id="PTHR34473">
    <property type="entry name" value="UPF0699 TRANSMEMBRANE PROTEIN YDBS"/>
    <property type="match status" value="1"/>
</dbReference>
<keyword evidence="2" id="KW-0472">Membrane</keyword>
<feature type="domain" description="YdbS-like PH" evidence="3">
    <location>
        <begin position="99"/>
        <end position="179"/>
    </location>
</feature>